<evidence type="ECO:0000313" key="2">
    <source>
        <dbReference type="EMBL" id="MBB4154492.1"/>
    </source>
</evidence>
<reference evidence="2 3" key="1">
    <citation type="submission" date="2020-08" db="EMBL/GenBank/DDBJ databases">
        <title>Genomic Encyclopedia of Type Strains, Phase IV (KMG-IV): sequencing the most valuable type-strain genomes for metagenomic binning, comparative biology and taxonomic classification.</title>
        <authorList>
            <person name="Goeker M."/>
        </authorList>
    </citation>
    <scope>NUCLEOTIDE SEQUENCE [LARGE SCALE GENOMIC DNA]</scope>
    <source>
        <strain evidence="2 3">YC6723</strain>
    </source>
</reference>
<keyword evidence="1" id="KW-0732">Signal</keyword>
<protein>
    <recommendedName>
        <fullName evidence="4">Transporter</fullName>
    </recommendedName>
</protein>
<sequence length="264" mass="28201">MIRWAALALVALPAAAAAQEDGPRFCPTRPSLGGSSCTTEPGRVHVEMSLIDWQREDHGDGRDDRILTADLLTRFGVGSKTEVQVGFDAFGHDRERNASGSIDRLDDVGDVTIAVRQHLAGEEGKAFSAGIQPFVTIAVGKAPVGAGDWGAGMIVPVQYDLTKKLAVQFTAEGDAAVNEAGQGRHLAYSGIGGLRYKLTDMVNLVAELELERDDDPMGHETHALAAWSVAWRPTKRFQLDAQAIAGLNRQSPNFRLVAGGAALF</sequence>
<dbReference type="AlphaFoldDB" id="A0A840FCX4"/>
<dbReference type="InterPro" id="IPR025737">
    <property type="entry name" value="FApF"/>
</dbReference>
<feature type="chain" id="PRO_5032766251" description="Transporter" evidence="1">
    <location>
        <begin position="19"/>
        <end position="264"/>
    </location>
</feature>
<organism evidence="2 3">
    <name type="scientific">Sphingomonas jinjuensis</name>
    <dbReference type="NCBI Taxonomy" id="535907"/>
    <lineage>
        <taxon>Bacteria</taxon>
        <taxon>Pseudomonadati</taxon>
        <taxon>Pseudomonadota</taxon>
        <taxon>Alphaproteobacteria</taxon>
        <taxon>Sphingomonadales</taxon>
        <taxon>Sphingomonadaceae</taxon>
        <taxon>Sphingomonas</taxon>
    </lineage>
</organism>
<name>A0A840FCX4_9SPHN</name>
<evidence type="ECO:0000256" key="1">
    <source>
        <dbReference type="SAM" id="SignalP"/>
    </source>
</evidence>
<evidence type="ECO:0008006" key="4">
    <source>
        <dbReference type="Google" id="ProtNLM"/>
    </source>
</evidence>
<evidence type="ECO:0000313" key="3">
    <source>
        <dbReference type="Proteomes" id="UP000529795"/>
    </source>
</evidence>
<comment type="caution">
    <text evidence="2">The sequence shown here is derived from an EMBL/GenBank/DDBJ whole genome shotgun (WGS) entry which is preliminary data.</text>
</comment>
<dbReference type="Proteomes" id="UP000529795">
    <property type="component" value="Unassembled WGS sequence"/>
</dbReference>
<dbReference type="Pfam" id="PF13557">
    <property type="entry name" value="Phenol_MetA_deg"/>
    <property type="match status" value="1"/>
</dbReference>
<gene>
    <name evidence="2" type="ORF">GGQ80_002405</name>
</gene>
<keyword evidence="3" id="KW-1185">Reference proteome</keyword>
<accession>A0A840FCX4</accession>
<dbReference type="RefSeq" id="WP_183985050.1">
    <property type="nucleotide sequence ID" value="NZ_JACIEV010000006.1"/>
</dbReference>
<dbReference type="EMBL" id="JACIEV010000006">
    <property type="protein sequence ID" value="MBB4154492.1"/>
    <property type="molecule type" value="Genomic_DNA"/>
</dbReference>
<feature type="signal peptide" evidence="1">
    <location>
        <begin position="1"/>
        <end position="18"/>
    </location>
</feature>
<proteinExistence type="predicted"/>